<keyword evidence="11" id="KW-0511">Multifunctional enzyme</keyword>
<dbReference type="Gene3D" id="3.20.190.10">
    <property type="entry name" value="MutM-like, N-terminal"/>
    <property type="match status" value="1"/>
</dbReference>
<sequence length="276" mass="30383">MPEGDTVFRAARRIDAALAGRVLSRTDFRVPAIATTDLTGWTLRGTRTHGKHLLTDLVPPGSDDTGPAWLDPVPSDALTLHTHLKMEGTWLTQRTGSGWKRPEFTARVVLESEDRQAVGFSLGIVALLDQHGVAELRAPLGPDLLHPDFDADEAMRRLRSEGSLPFVQVAQNQRLMAGLGNMYTCELAFLTGVNPYTPLNAVANLARVVTRARLLLEQNVTRAVQSTTGVLSAGRNTWVYRQKACRRCGTRVRVAKIGYVGQERTTYWCPRCQPAA</sequence>
<proteinExistence type="inferred from homology"/>
<keyword evidence="9" id="KW-0234">DNA repair</keyword>
<dbReference type="PROSITE" id="PS51066">
    <property type="entry name" value="ZF_FPG_2"/>
    <property type="match status" value="1"/>
</dbReference>
<evidence type="ECO:0000256" key="14">
    <source>
        <dbReference type="PROSITE-ProRule" id="PRU00391"/>
    </source>
</evidence>
<accession>A0ABW1QVE3</accession>
<keyword evidence="4" id="KW-0227">DNA damage</keyword>
<reference evidence="18" key="1">
    <citation type="journal article" date="2019" name="Int. J. Syst. Evol. Microbiol.">
        <title>The Global Catalogue of Microorganisms (GCM) 10K type strain sequencing project: providing services to taxonomists for standard genome sequencing and annotation.</title>
        <authorList>
            <consortium name="The Broad Institute Genomics Platform"/>
            <consortium name="The Broad Institute Genome Sequencing Center for Infectious Disease"/>
            <person name="Wu L."/>
            <person name="Ma J."/>
        </authorList>
    </citation>
    <scope>NUCLEOTIDE SEQUENCE [LARGE SCALE GENOMIC DNA]</scope>
    <source>
        <strain evidence="18">DFY28</strain>
    </source>
</reference>
<keyword evidence="5 14" id="KW-0863">Zinc-finger</keyword>
<dbReference type="InterPro" id="IPR035937">
    <property type="entry name" value="FPG_N"/>
</dbReference>
<protein>
    <recommendedName>
        <fullName evidence="2">DNA-(apurinic or apyrimidinic site) lyase</fullName>
        <ecNumber evidence="2">4.2.99.18</ecNumber>
    </recommendedName>
</protein>
<evidence type="ECO:0000256" key="7">
    <source>
        <dbReference type="ARBA" id="ARBA00022833"/>
    </source>
</evidence>
<feature type="domain" description="Formamidopyrimidine-DNA glycosylase catalytic" evidence="16">
    <location>
        <begin position="2"/>
        <end position="119"/>
    </location>
</feature>
<dbReference type="InterPro" id="IPR012319">
    <property type="entry name" value="FPG_cat"/>
</dbReference>
<dbReference type="PANTHER" id="PTHR42697:SF1">
    <property type="entry name" value="ENDONUCLEASE 8"/>
    <property type="match status" value="1"/>
</dbReference>
<evidence type="ECO:0000313" key="17">
    <source>
        <dbReference type="EMBL" id="MFC6152265.1"/>
    </source>
</evidence>
<evidence type="ECO:0000256" key="11">
    <source>
        <dbReference type="ARBA" id="ARBA00023268"/>
    </source>
</evidence>
<keyword evidence="7" id="KW-0862">Zinc</keyword>
<keyword evidence="6" id="KW-0378">Hydrolase</keyword>
<keyword evidence="8" id="KW-0238">DNA-binding</keyword>
<dbReference type="PROSITE" id="PS51068">
    <property type="entry name" value="FPG_CAT"/>
    <property type="match status" value="1"/>
</dbReference>
<evidence type="ECO:0000259" key="16">
    <source>
        <dbReference type="PROSITE" id="PS51068"/>
    </source>
</evidence>
<dbReference type="SMART" id="SM00898">
    <property type="entry name" value="Fapy_DNA_glyco"/>
    <property type="match status" value="1"/>
</dbReference>
<evidence type="ECO:0000256" key="4">
    <source>
        <dbReference type="ARBA" id="ARBA00022763"/>
    </source>
</evidence>
<dbReference type="InterPro" id="IPR010979">
    <property type="entry name" value="Ribosomal_uS13-like_H2TH"/>
</dbReference>
<name>A0ABW1QVE3_9ACTN</name>
<evidence type="ECO:0000256" key="12">
    <source>
        <dbReference type="ARBA" id="ARBA00023295"/>
    </source>
</evidence>
<dbReference type="InterPro" id="IPR015887">
    <property type="entry name" value="DNA_glyclase_Znf_dom_DNA_BS"/>
</dbReference>
<evidence type="ECO:0000256" key="10">
    <source>
        <dbReference type="ARBA" id="ARBA00023239"/>
    </source>
</evidence>
<evidence type="ECO:0000256" key="5">
    <source>
        <dbReference type="ARBA" id="ARBA00022771"/>
    </source>
</evidence>
<dbReference type="SUPFAM" id="SSF46946">
    <property type="entry name" value="S13-like H2TH domain"/>
    <property type="match status" value="1"/>
</dbReference>
<evidence type="ECO:0000256" key="3">
    <source>
        <dbReference type="ARBA" id="ARBA00022723"/>
    </source>
</evidence>
<evidence type="ECO:0000259" key="15">
    <source>
        <dbReference type="PROSITE" id="PS51066"/>
    </source>
</evidence>
<keyword evidence="3" id="KW-0479">Metal-binding</keyword>
<keyword evidence="10" id="KW-0456">Lyase</keyword>
<evidence type="ECO:0000313" key="18">
    <source>
        <dbReference type="Proteomes" id="UP001596098"/>
    </source>
</evidence>
<dbReference type="EMBL" id="JBHSQI010000001">
    <property type="protein sequence ID" value="MFC6152265.1"/>
    <property type="molecule type" value="Genomic_DNA"/>
</dbReference>
<dbReference type="InterPro" id="IPR015886">
    <property type="entry name" value="H2TH_FPG"/>
</dbReference>
<dbReference type="PANTHER" id="PTHR42697">
    <property type="entry name" value="ENDONUCLEASE 8"/>
    <property type="match status" value="1"/>
</dbReference>
<dbReference type="SUPFAM" id="SSF81624">
    <property type="entry name" value="N-terminal domain of MutM-like DNA repair proteins"/>
    <property type="match status" value="1"/>
</dbReference>
<dbReference type="SUPFAM" id="SSF57716">
    <property type="entry name" value="Glucocorticoid receptor-like (DNA-binding domain)"/>
    <property type="match status" value="1"/>
</dbReference>
<comment type="catalytic activity">
    <reaction evidence="13">
        <text>2'-deoxyribonucleotide-(2'-deoxyribose 5'-phosphate)-2'-deoxyribonucleotide-DNA = a 3'-end 2'-deoxyribonucleotide-(2,3-dehydro-2,3-deoxyribose 5'-phosphate)-DNA + a 5'-end 5'-phospho-2'-deoxyribonucleoside-DNA + H(+)</text>
        <dbReference type="Rhea" id="RHEA:66592"/>
        <dbReference type="Rhea" id="RHEA-COMP:13180"/>
        <dbReference type="Rhea" id="RHEA-COMP:16897"/>
        <dbReference type="Rhea" id="RHEA-COMP:17067"/>
        <dbReference type="ChEBI" id="CHEBI:15378"/>
        <dbReference type="ChEBI" id="CHEBI:136412"/>
        <dbReference type="ChEBI" id="CHEBI:157695"/>
        <dbReference type="ChEBI" id="CHEBI:167181"/>
        <dbReference type="EC" id="4.2.99.18"/>
    </reaction>
</comment>
<dbReference type="SMART" id="SM01232">
    <property type="entry name" value="H2TH"/>
    <property type="match status" value="1"/>
</dbReference>
<evidence type="ECO:0000256" key="1">
    <source>
        <dbReference type="ARBA" id="ARBA00009409"/>
    </source>
</evidence>
<organism evidence="17 18">
    <name type="scientific">Nocardioides yefusunii</name>
    <dbReference type="NCBI Taxonomy" id="2500546"/>
    <lineage>
        <taxon>Bacteria</taxon>
        <taxon>Bacillati</taxon>
        <taxon>Actinomycetota</taxon>
        <taxon>Actinomycetes</taxon>
        <taxon>Propionibacteriales</taxon>
        <taxon>Nocardioidaceae</taxon>
        <taxon>Nocardioides</taxon>
    </lineage>
</organism>
<evidence type="ECO:0000256" key="6">
    <source>
        <dbReference type="ARBA" id="ARBA00022801"/>
    </source>
</evidence>
<dbReference type="RefSeq" id="WP_128220403.1">
    <property type="nucleotide sequence ID" value="NZ_CP034929.1"/>
</dbReference>
<evidence type="ECO:0000256" key="9">
    <source>
        <dbReference type="ARBA" id="ARBA00023204"/>
    </source>
</evidence>
<dbReference type="InterPro" id="IPR044090">
    <property type="entry name" value="Nei2_N"/>
</dbReference>
<evidence type="ECO:0000256" key="2">
    <source>
        <dbReference type="ARBA" id="ARBA00012720"/>
    </source>
</evidence>
<keyword evidence="18" id="KW-1185">Reference proteome</keyword>
<comment type="caution">
    <text evidence="17">The sequence shown here is derived from an EMBL/GenBank/DDBJ whole genome shotgun (WGS) entry which is preliminary data.</text>
</comment>
<evidence type="ECO:0000256" key="8">
    <source>
        <dbReference type="ARBA" id="ARBA00023125"/>
    </source>
</evidence>
<dbReference type="Gene3D" id="1.10.8.50">
    <property type="match status" value="1"/>
</dbReference>
<keyword evidence="12" id="KW-0326">Glycosidase</keyword>
<gene>
    <name evidence="17" type="ORF">ACFPWU_01090</name>
</gene>
<dbReference type="PROSITE" id="PS01242">
    <property type="entry name" value="ZF_FPG_1"/>
    <property type="match status" value="1"/>
</dbReference>
<dbReference type="Proteomes" id="UP001596098">
    <property type="component" value="Unassembled WGS sequence"/>
</dbReference>
<dbReference type="InterPro" id="IPR000214">
    <property type="entry name" value="Znf_DNA_glyclase/AP_lyase"/>
</dbReference>
<feature type="domain" description="FPG-type" evidence="15">
    <location>
        <begin position="238"/>
        <end position="274"/>
    </location>
</feature>
<dbReference type="Pfam" id="PF01149">
    <property type="entry name" value="Fapy_DNA_glyco"/>
    <property type="match status" value="1"/>
</dbReference>
<dbReference type="CDD" id="cd08971">
    <property type="entry name" value="AcNei2_N"/>
    <property type="match status" value="1"/>
</dbReference>
<comment type="similarity">
    <text evidence="1">Belongs to the FPG family.</text>
</comment>
<dbReference type="EC" id="4.2.99.18" evidence="2"/>
<evidence type="ECO:0000256" key="13">
    <source>
        <dbReference type="ARBA" id="ARBA00044632"/>
    </source>
</evidence>